<dbReference type="RefSeq" id="WP_171680328.1">
    <property type="nucleotide sequence ID" value="NZ_JABGBN010000003.1"/>
</dbReference>
<dbReference type="SUPFAM" id="SSF52540">
    <property type="entry name" value="P-loop containing nucleoside triphosphate hydrolases"/>
    <property type="match status" value="1"/>
</dbReference>
<name>A0A849P9L9_9BURK</name>
<dbReference type="InterPro" id="IPR004482">
    <property type="entry name" value="Mg_chelat-rel"/>
</dbReference>
<dbReference type="InterPro" id="IPR025158">
    <property type="entry name" value="Mg_chelat-rel_C"/>
</dbReference>
<dbReference type="InterPro" id="IPR000523">
    <property type="entry name" value="Mg_chelatse_chII-like_cat_dom"/>
</dbReference>
<sequence>MSGHLAILYSCALSGLQAPTVCVEVHLSTGLPAFHMVGLPDTGVRESKERVRAAIEFGGWDFPAGRFTVNLSPTNLPKESGRFDLPIAVGILMATGQLVLPNELQQQLPHIYLMGELSLTGALISIQAPLIMALSIYKRDPKAIVIMPKEDAKVAARIRGLQVIGAETLAEVVAYLSGQRTIQEMLMGQEGESIDEASRGVESTSLCLSDIRGQAQACKALEIAASGGHGLILVGSPGVGKSMLAYRLPTLLPPLDEQQQLDVMAIYSLTKLMPPPLGIAPFRAPHHSASVVALIGGGANVLPGEISLANHGVLFLDEMAEFDRRVLEALREPLESGEIHIARVKRTQTYPARFQLIATCNPCPCGYLGHSQKLCRCTSDQITRYQNKLSGPLLERIDMHFNVHAITQDWLQAVPAERSEVVRARVEQCRQRQIQRQGVLNAMLSDAQVKAVCTLDKSGESLLSGAMQRLAWSARVSQRLLKVARTIADMSEHEMILEEDLAQAMMFRGGSGG</sequence>
<gene>
    <name evidence="3" type="ORF">HKX39_05485</name>
</gene>
<dbReference type="Pfam" id="PF01078">
    <property type="entry name" value="Mg_chelatase"/>
    <property type="match status" value="1"/>
</dbReference>
<comment type="similarity">
    <text evidence="1">Belongs to the Mg-chelatase subunits D/I family. ComM subfamily.</text>
</comment>
<dbReference type="SMART" id="SM00382">
    <property type="entry name" value="AAA"/>
    <property type="match status" value="1"/>
</dbReference>
<accession>A0A849P9L9</accession>
<dbReference type="InterPro" id="IPR003593">
    <property type="entry name" value="AAA+_ATPase"/>
</dbReference>
<dbReference type="Gene3D" id="3.40.50.300">
    <property type="entry name" value="P-loop containing nucleotide triphosphate hydrolases"/>
    <property type="match status" value="1"/>
</dbReference>
<dbReference type="SUPFAM" id="SSF54211">
    <property type="entry name" value="Ribosomal protein S5 domain 2-like"/>
    <property type="match status" value="1"/>
</dbReference>
<dbReference type="AlphaFoldDB" id="A0A849P9L9"/>
<comment type="caution">
    <text evidence="3">The sequence shown here is derived from an EMBL/GenBank/DDBJ whole genome shotgun (WGS) entry which is preliminary data.</text>
</comment>
<protein>
    <submittedName>
        <fullName evidence="3">YifB family Mg chelatase-like AAA ATPase</fullName>
    </submittedName>
</protein>
<dbReference type="GO" id="GO:0005524">
    <property type="term" value="F:ATP binding"/>
    <property type="evidence" value="ECO:0007669"/>
    <property type="project" value="InterPro"/>
</dbReference>
<proteinExistence type="inferred from homology"/>
<reference evidence="3 4" key="1">
    <citation type="submission" date="2020-05" db="EMBL/GenBank/DDBJ databases">
        <authorList>
            <person name="Niu N."/>
        </authorList>
    </citation>
    <scope>NUCLEOTIDE SEQUENCE [LARGE SCALE GENOMIC DNA]</scope>
    <source>
        <strain evidence="3 4">3340-03</strain>
    </source>
</reference>
<dbReference type="EMBL" id="JABGBN010000003">
    <property type="protein sequence ID" value="NOL51627.1"/>
    <property type="molecule type" value="Genomic_DNA"/>
</dbReference>
<dbReference type="Gene3D" id="3.30.230.10">
    <property type="match status" value="1"/>
</dbReference>
<evidence type="ECO:0000256" key="1">
    <source>
        <dbReference type="ARBA" id="ARBA00006354"/>
    </source>
</evidence>
<keyword evidence="4" id="KW-1185">Reference proteome</keyword>
<dbReference type="PANTHER" id="PTHR32039:SF7">
    <property type="entry name" value="COMPETENCE PROTEIN COMM"/>
    <property type="match status" value="1"/>
</dbReference>
<dbReference type="InterPro" id="IPR045006">
    <property type="entry name" value="CHLI-like"/>
</dbReference>
<dbReference type="Pfam" id="PF13541">
    <property type="entry name" value="ChlI"/>
    <property type="match status" value="1"/>
</dbReference>
<evidence type="ECO:0000313" key="4">
    <source>
        <dbReference type="Proteomes" id="UP000537862"/>
    </source>
</evidence>
<dbReference type="InterPro" id="IPR027417">
    <property type="entry name" value="P-loop_NTPase"/>
</dbReference>
<organism evidence="3 4">
    <name type="scientific">Pelistega suis</name>
    <dbReference type="NCBI Taxonomy" id="1631957"/>
    <lineage>
        <taxon>Bacteria</taxon>
        <taxon>Pseudomonadati</taxon>
        <taxon>Pseudomonadota</taxon>
        <taxon>Betaproteobacteria</taxon>
        <taxon>Burkholderiales</taxon>
        <taxon>Alcaligenaceae</taxon>
        <taxon>Pelistega</taxon>
    </lineage>
</organism>
<dbReference type="Proteomes" id="UP000537862">
    <property type="component" value="Unassembled WGS sequence"/>
</dbReference>
<dbReference type="PANTHER" id="PTHR32039">
    <property type="entry name" value="MAGNESIUM-CHELATASE SUBUNIT CHLI"/>
    <property type="match status" value="1"/>
</dbReference>
<dbReference type="Pfam" id="PF13335">
    <property type="entry name" value="Mg_chelatase_C"/>
    <property type="match status" value="1"/>
</dbReference>
<dbReference type="NCBIfam" id="TIGR00368">
    <property type="entry name" value="YifB family Mg chelatase-like AAA ATPase"/>
    <property type="match status" value="1"/>
</dbReference>
<feature type="domain" description="AAA+ ATPase" evidence="2">
    <location>
        <begin position="227"/>
        <end position="407"/>
    </location>
</feature>
<dbReference type="InterPro" id="IPR014721">
    <property type="entry name" value="Ribsml_uS5_D2-typ_fold_subgr"/>
</dbReference>
<evidence type="ECO:0000313" key="3">
    <source>
        <dbReference type="EMBL" id="NOL51627.1"/>
    </source>
</evidence>
<dbReference type="InterPro" id="IPR020568">
    <property type="entry name" value="Ribosomal_Su5_D2-typ_SF"/>
</dbReference>
<evidence type="ECO:0000259" key="2">
    <source>
        <dbReference type="SMART" id="SM00382"/>
    </source>
</evidence>